<dbReference type="AlphaFoldDB" id="K0IGV0"/>
<reference evidence="1 2" key="1">
    <citation type="journal article" date="2012" name="Environ. Microbiol.">
        <title>The genome of the ammonia-oxidizing Candidatus Nitrososphaera gargensis: insights into metabolic versatility and environmental adaptations.</title>
        <authorList>
            <person name="Spang A."/>
            <person name="Poehlein A."/>
            <person name="Offre P."/>
            <person name="Zumbragel S."/>
            <person name="Haider S."/>
            <person name="Rychlik N."/>
            <person name="Nowka B."/>
            <person name="Schmeisser C."/>
            <person name="Lebedeva E.V."/>
            <person name="Rattei T."/>
            <person name="Bohm C."/>
            <person name="Schmid M."/>
            <person name="Galushko A."/>
            <person name="Hatzenpichler R."/>
            <person name="Weinmaier T."/>
            <person name="Daniel R."/>
            <person name="Schleper C."/>
            <person name="Spieck E."/>
            <person name="Streit W."/>
            <person name="Wagner M."/>
        </authorList>
    </citation>
    <scope>NUCLEOTIDE SEQUENCE [LARGE SCALE GENOMIC DNA]</scope>
    <source>
        <strain evidence="2">Ga9.2</strain>
    </source>
</reference>
<keyword evidence="2" id="KW-1185">Reference proteome</keyword>
<dbReference type="BioCyc" id="CNIT1237085:G1324-2143-MONOMER"/>
<name>K0IGV0_NITGG</name>
<gene>
    <name evidence="1" type="ordered locus">Ngar_c21450</name>
</gene>
<dbReference type="Proteomes" id="UP000008037">
    <property type="component" value="Chromosome"/>
</dbReference>
<dbReference type="HOGENOM" id="CLU_2857212_0_0_2"/>
<protein>
    <submittedName>
        <fullName evidence="1">Uncharacterized protein</fullName>
    </submittedName>
</protein>
<evidence type="ECO:0000313" key="1">
    <source>
        <dbReference type="EMBL" id="AFU59075.1"/>
    </source>
</evidence>
<dbReference type="EMBL" id="CP002408">
    <property type="protein sequence ID" value="AFU59075.1"/>
    <property type="molecule type" value="Genomic_DNA"/>
</dbReference>
<dbReference type="InParanoid" id="K0IGV0"/>
<evidence type="ECO:0000313" key="2">
    <source>
        <dbReference type="Proteomes" id="UP000008037"/>
    </source>
</evidence>
<proteinExistence type="predicted"/>
<sequence>MALETDTLGHDYNSGAGAILSNSFSLIYWTTYLANVKRVCKVTRHFESSNKIAAGTPAFDCSGL</sequence>
<accession>K0IGV0</accession>
<dbReference type="KEGG" id="nga:Ngar_c21450"/>
<organism evidence="1 2">
    <name type="scientific">Nitrososphaera gargensis (strain Ga9.2)</name>
    <dbReference type="NCBI Taxonomy" id="1237085"/>
    <lineage>
        <taxon>Archaea</taxon>
        <taxon>Nitrososphaerota</taxon>
        <taxon>Nitrososphaeria</taxon>
        <taxon>Nitrososphaerales</taxon>
        <taxon>Nitrososphaeraceae</taxon>
        <taxon>Nitrososphaera</taxon>
    </lineage>
</organism>